<protein>
    <submittedName>
        <fullName evidence="1">13978_t:CDS:1</fullName>
    </submittedName>
</protein>
<keyword evidence="2" id="KW-1185">Reference proteome</keyword>
<name>A0A9N9H5I8_9GLOM</name>
<feature type="non-terminal residue" evidence="1">
    <location>
        <position position="149"/>
    </location>
</feature>
<evidence type="ECO:0000313" key="1">
    <source>
        <dbReference type="EMBL" id="CAG8658221.1"/>
    </source>
</evidence>
<dbReference type="EMBL" id="CAJVPY010006196">
    <property type="protein sequence ID" value="CAG8658221.1"/>
    <property type="molecule type" value="Genomic_DNA"/>
</dbReference>
<organism evidence="1 2">
    <name type="scientific">Dentiscutata erythropus</name>
    <dbReference type="NCBI Taxonomy" id="1348616"/>
    <lineage>
        <taxon>Eukaryota</taxon>
        <taxon>Fungi</taxon>
        <taxon>Fungi incertae sedis</taxon>
        <taxon>Mucoromycota</taxon>
        <taxon>Glomeromycotina</taxon>
        <taxon>Glomeromycetes</taxon>
        <taxon>Diversisporales</taxon>
        <taxon>Gigasporaceae</taxon>
        <taxon>Dentiscutata</taxon>
    </lineage>
</organism>
<reference evidence="1" key="1">
    <citation type="submission" date="2021-06" db="EMBL/GenBank/DDBJ databases">
        <authorList>
            <person name="Kallberg Y."/>
            <person name="Tangrot J."/>
            <person name="Rosling A."/>
        </authorList>
    </citation>
    <scope>NUCLEOTIDE SEQUENCE</scope>
    <source>
        <strain evidence="1">MA453B</strain>
    </source>
</reference>
<accession>A0A9N9H5I8</accession>
<sequence length="149" mass="17339">MTASDEFELLNLAEYKVALICLLKRDDLELEEIDYLIKWSIANSKKLHDDNISDLSDEDSWSDNQFEMPYSNETSDSFIFSFTDPSNPILRPCFGADLCMDFNCWSYAHADYYYKITNLSQLTVDEYEVFTVDNFNQSINAVLKTTMKL</sequence>
<gene>
    <name evidence="1" type="ORF">DERYTH_LOCUS10567</name>
</gene>
<proteinExistence type="predicted"/>
<evidence type="ECO:0000313" key="2">
    <source>
        <dbReference type="Proteomes" id="UP000789405"/>
    </source>
</evidence>
<comment type="caution">
    <text evidence="1">The sequence shown here is derived from an EMBL/GenBank/DDBJ whole genome shotgun (WGS) entry which is preliminary data.</text>
</comment>
<dbReference type="AlphaFoldDB" id="A0A9N9H5I8"/>
<dbReference type="Proteomes" id="UP000789405">
    <property type="component" value="Unassembled WGS sequence"/>
</dbReference>